<keyword evidence="4 12" id="KW-0479">Metal-binding</keyword>
<evidence type="ECO:0000256" key="12">
    <source>
        <dbReference type="PIRSR" id="PIRSR602124-2"/>
    </source>
</evidence>
<feature type="binding site" evidence="12">
    <location>
        <position position="534"/>
    </location>
    <ligand>
        <name>Zn(2+)</name>
        <dbReference type="ChEBI" id="CHEBI:29105"/>
    </ligand>
</feature>
<dbReference type="PANTHER" id="PTHR10122:SF0">
    <property type="entry name" value="CYTOCHROME C OXIDASE SUBUNIT 5B, ISOFORM A-RELATED"/>
    <property type="match status" value="1"/>
</dbReference>
<dbReference type="GO" id="GO:0045277">
    <property type="term" value="C:respiratory chain complex IV"/>
    <property type="evidence" value="ECO:0007669"/>
    <property type="project" value="InterPro"/>
</dbReference>
<dbReference type="EMBL" id="JACBAG010001896">
    <property type="protein sequence ID" value="KAF7177517.1"/>
    <property type="molecule type" value="Genomic_DNA"/>
</dbReference>
<keyword evidence="5" id="KW-0999">Mitochondrion inner membrane</keyword>
<feature type="region of interest" description="Disordered" evidence="13">
    <location>
        <begin position="100"/>
        <end position="130"/>
    </location>
</feature>
<keyword evidence="6 12" id="KW-0862">Zinc</keyword>
<evidence type="ECO:0000313" key="17">
    <source>
        <dbReference type="EMBL" id="KAF7177517.1"/>
    </source>
</evidence>
<dbReference type="Proteomes" id="UP000654922">
    <property type="component" value="Unassembled WGS sequence"/>
</dbReference>
<accession>A0A8H6PXA8</accession>
<evidence type="ECO:0000256" key="8">
    <source>
        <dbReference type="ARBA" id="ARBA00023128"/>
    </source>
</evidence>
<comment type="pathway">
    <text evidence="2">Energy metabolism; oxidative phosphorylation.</text>
</comment>
<comment type="similarity">
    <text evidence="3">Belongs to the cytochrome c oxidase subunit 5B family.</text>
</comment>
<evidence type="ECO:0000256" key="5">
    <source>
        <dbReference type="ARBA" id="ARBA00022792"/>
    </source>
</evidence>
<name>A0A8H6PXA8_9EURO</name>
<evidence type="ECO:0000256" key="2">
    <source>
        <dbReference type="ARBA" id="ARBA00004673"/>
    </source>
</evidence>
<keyword evidence="7" id="KW-0809">Transit peptide</keyword>
<evidence type="ECO:0000256" key="10">
    <source>
        <dbReference type="ARBA" id="ARBA00031366"/>
    </source>
</evidence>
<dbReference type="Gene3D" id="2.60.11.10">
    <property type="entry name" value="Cytochrome c oxidase, subunit Vb"/>
    <property type="match status" value="1"/>
</dbReference>
<proteinExistence type="inferred from homology"/>
<dbReference type="FunFam" id="2.60.11.10:FF:000003">
    <property type="entry name" value="Cytochrome c oxidase subunit IV"/>
    <property type="match status" value="1"/>
</dbReference>
<dbReference type="GO" id="GO:0005743">
    <property type="term" value="C:mitochondrial inner membrane"/>
    <property type="evidence" value="ECO:0007669"/>
    <property type="project" value="UniProtKB-SubCell"/>
</dbReference>
<dbReference type="CDD" id="cd00167">
    <property type="entry name" value="SANT"/>
    <property type="match status" value="1"/>
</dbReference>
<dbReference type="OrthoDB" id="2143914at2759"/>
<dbReference type="PROSITE" id="PS51294">
    <property type="entry name" value="HTH_MYB"/>
    <property type="match status" value="1"/>
</dbReference>
<evidence type="ECO:0000256" key="6">
    <source>
        <dbReference type="ARBA" id="ARBA00022833"/>
    </source>
</evidence>
<evidence type="ECO:0000259" key="15">
    <source>
        <dbReference type="PROSITE" id="PS51294"/>
    </source>
</evidence>
<evidence type="ECO:0000313" key="19">
    <source>
        <dbReference type="Proteomes" id="UP000654922"/>
    </source>
</evidence>
<feature type="region of interest" description="Disordered" evidence="13">
    <location>
        <begin position="148"/>
        <end position="253"/>
    </location>
</feature>
<evidence type="ECO:0000256" key="11">
    <source>
        <dbReference type="ARBA" id="ARBA00070613"/>
    </source>
</evidence>
<dbReference type="CDD" id="cd00924">
    <property type="entry name" value="Cyt_c_Oxidase_Vb"/>
    <property type="match status" value="1"/>
</dbReference>
<feature type="domain" description="Myb-like" evidence="14">
    <location>
        <begin position="248"/>
        <end position="298"/>
    </location>
</feature>
<feature type="binding site" evidence="12">
    <location>
        <position position="558"/>
    </location>
    <ligand>
        <name>Zn(2+)</name>
        <dbReference type="ChEBI" id="CHEBI:29105"/>
    </ligand>
</feature>
<dbReference type="EMBL" id="JACBAE010001356">
    <property type="protein sequence ID" value="KAF7162122.1"/>
    <property type="molecule type" value="Genomic_DNA"/>
</dbReference>
<dbReference type="PROSITE" id="PS51359">
    <property type="entry name" value="COX5B_2"/>
    <property type="match status" value="1"/>
</dbReference>
<evidence type="ECO:0000313" key="18">
    <source>
        <dbReference type="Proteomes" id="UP000641853"/>
    </source>
</evidence>
<feature type="binding site" evidence="12">
    <location>
        <position position="561"/>
    </location>
    <ligand>
        <name>Zn(2+)</name>
        <dbReference type="ChEBI" id="CHEBI:29105"/>
    </ligand>
</feature>
<dbReference type="GO" id="GO:0006123">
    <property type="term" value="P:mitochondrial electron transport, cytochrome c to oxygen"/>
    <property type="evidence" value="ECO:0007669"/>
    <property type="project" value="InterPro"/>
</dbReference>
<feature type="binding site" evidence="12">
    <location>
        <position position="542"/>
    </location>
    <ligand>
        <name>Zn(2+)</name>
        <dbReference type="ChEBI" id="CHEBI:29105"/>
    </ligand>
</feature>
<dbReference type="SUPFAM" id="SSF57802">
    <property type="entry name" value="Rubredoxin-like"/>
    <property type="match status" value="1"/>
</dbReference>
<protein>
    <recommendedName>
        <fullName evidence="11">Cytochrome c oxidase subunit 4, mitochondrial</fullName>
    </recommendedName>
    <alternativeName>
        <fullName evidence="10">Cytochrome c oxidase polypeptide IV</fullName>
    </alternativeName>
</protein>
<dbReference type="Pfam" id="PF13921">
    <property type="entry name" value="Myb_DNA-bind_6"/>
    <property type="match status" value="1"/>
</dbReference>
<feature type="region of interest" description="Disordered" evidence="13">
    <location>
        <begin position="34"/>
        <end position="57"/>
    </location>
</feature>
<dbReference type="Gene3D" id="1.10.10.60">
    <property type="entry name" value="Homeodomain-like"/>
    <property type="match status" value="1"/>
</dbReference>
<dbReference type="InterPro" id="IPR036972">
    <property type="entry name" value="Cyt_c_oxidase_su5b_sf"/>
</dbReference>
<feature type="compositionally biased region" description="Low complexity" evidence="13">
    <location>
        <begin position="158"/>
        <end position="173"/>
    </location>
</feature>
<dbReference type="InterPro" id="IPR009057">
    <property type="entry name" value="Homeodomain-like_sf"/>
</dbReference>
<dbReference type="InterPro" id="IPR017930">
    <property type="entry name" value="Myb_dom"/>
</dbReference>
<evidence type="ECO:0000256" key="3">
    <source>
        <dbReference type="ARBA" id="ARBA00010292"/>
    </source>
</evidence>
<evidence type="ECO:0000256" key="4">
    <source>
        <dbReference type="ARBA" id="ARBA00022723"/>
    </source>
</evidence>
<comment type="subcellular location">
    <subcellularLocation>
        <location evidence="1">Mitochondrion inner membrane</location>
        <topology evidence="1">Peripheral membrane protein</topology>
        <orientation evidence="1">Matrix side</orientation>
    </subcellularLocation>
</comment>
<reference evidence="16" key="1">
    <citation type="submission" date="2020-06" db="EMBL/GenBank/DDBJ databases">
        <title>Draft genome sequences of strains closely related to Aspergillus parafelis and Aspergillus hiratsukae.</title>
        <authorList>
            <person name="Dos Santos R.A.C."/>
            <person name="Rivero-Menendez O."/>
            <person name="Steenwyk J.L."/>
            <person name="Mead M.E."/>
            <person name="Goldman G.H."/>
            <person name="Alastruey-Izquierdo A."/>
            <person name="Rokas A."/>
        </authorList>
    </citation>
    <scope>NUCLEOTIDE SEQUENCE</scope>
    <source>
        <strain evidence="16">CNM-CM5623</strain>
        <strain evidence="17">CNM-CM7691</strain>
    </source>
</reference>
<dbReference type="PROSITE" id="PS50090">
    <property type="entry name" value="MYB_LIKE"/>
    <property type="match status" value="1"/>
</dbReference>
<feature type="domain" description="HTH myb-type" evidence="15">
    <location>
        <begin position="248"/>
        <end position="302"/>
    </location>
</feature>
<organism evidence="16 19">
    <name type="scientific">Aspergillus felis</name>
    <dbReference type="NCBI Taxonomy" id="1287682"/>
    <lineage>
        <taxon>Eukaryota</taxon>
        <taxon>Fungi</taxon>
        <taxon>Dikarya</taxon>
        <taxon>Ascomycota</taxon>
        <taxon>Pezizomycotina</taxon>
        <taxon>Eurotiomycetes</taxon>
        <taxon>Eurotiomycetidae</taxon>
        <taxon>Eurotiales</taxon>
        <taxon>Aspergillaceae</taxon>
        <taxon>Aspergillus</taxon>
        <taxon>Aspergillus subgen. Fumigati</taxon>
    </lineage>
</organism>
<feature type="compositionally biased region" description="Basic residues" evidence="13">
    <location>
        <begin position="174"/>
        <end position="184"/>
    </location>
</feature>
<evidence type="ECO:0000313" key="16">
    <source>
        <dbReference type="EMBL" id="KAF7162122.1"/>
    </source>
</evidence>
<dbReference type="GO" id="GO:0046872">
    <property type="term" value="F:metal ion binding"/>
    <property type="evidence" value="ECO:0007669"/>
    <property type="project" value="UniProtKB-KW"/>
</dbReference>
<comment type="caution">
    <text evidence="16">The sequence shown here is derived from an EMBL/GenBank/DDBJ whole genome shotgun (WGS) entry which is preliminary data.</text>
</comment>
<dbReference type="SMART" id="SM00717">
    <property type="entry name" value="SANT"/>
    <property type="match status" value="2"/>
</dbReference>
<gene>
    <name evidence="16" type="ORF">CNMCM5623_007567</name>
    <name evidence="17" type="ORF">CNMCM7691_005810</name>
</gene>
<feature type="region of interest" description="Disordered" evidence="13">
    <location>
        <begin position="572"/>
        <end position="592"/>
    </location>
</feature>
<evidence type="ECO:0000256" key="1">
    <source>
        <dbReference type="ARBA" id="ARBA00004443"/>
    </source>
</evidence>
<keyword evidence="8" id="KW-0496">Mitochondrion</keyword>
<dbReference type="InterPro" id="IPR002124">
    <property type="entry name" value="Cyt_c_oxidase_su5b"/>
</dbReference>
<dbReference type="SUPFAM" id="SSF46689">
    <property type="entry name" value="Homeodomain-like"/>
    <property type="match status" value="1"/>
</dbReference>
<evidence type="ECO:0000256" key="7">
    <source>
        <dbReference type="ARBA" id="ARBA00022946"/>
    </source>
</evidence>
<dbReference type="PANTHER" id="PTHR10122">
    <property type="entry name" value="CYTOCHROME C OXIDASE SUBUNIT 5B, MITOCHONDRIAL"/>
    <property type="match status" value="1"/>
</dbReference>
<keyword evidence="9" id="KW-0472">Membrane</keyword>
<dbReference type="AlphaFoldDB" id="A0A8H6PXA8"/>
<sequence>MSVTLADPYRDYALDYAQHAKPEGHENALAYQTQHSHLQRHKEANPPFPQGTPNSTAYEQHHASTTVLSAANPDISQPVVLTSAHMLPRQLPMQYTPATFEIPPAQRGKKRPHSEAEGEGEYGDHGVRPRLSALSTQASTETAQSPGMLFSVQGDSSQQQAHQQQQQPQQQRQQHQHHHHHHHQPMSSHGFGPPESMALPQQHHHHRLPPQASLHSAERHGMNVETSPIPSGPPSVVGQPGMPDPAPRPRGPKLKFTQEEDALLVELKENKNLTWKQIADFFPGRTSGTLQVRYCTKLKAKDVTWTDEMVQRLQRAIQEYENDRWRIIAGKTTGKGRNAILAFVVHRKRSAANHLGLLSKTQRTTREVWAALSQVLQSSAGRNGFKLTSNLQTPSPPTLLPPLVQPRYHQLSRTMFLQRTAFALARRAPVRAIAARPFSSSVVRCNKKYEVKKEGKILPFEDIKGEEDLIAPGAKPGTVPSDVEQATGLERLELIGKMQGIDIFDMRPLDASRKGTLDNPIIVKSAGDEQYAGCTGYPADSHHVVWLTVSRDRPIERCGECGNVVKLDYVGPEEDPHAHEHHSHHPPHEEPKTFADYVKPEYWYR</sequence>
<dbReference type="Proteomes" id="UP000641853">
    <property type="component" value="Unassembled WGS sequence"/>
</dbReference>
<evidence type="ECO:0000256" key="13">
    <source>
        <dbReference type="SAM" id="MobiDB-lite"/>
    </source>
</evidence>
<dbReference type="InterPro" id="IPR001005">
    <property type="entry name" value="SANT/Myb"/>
</dbReference>
<dbReference type="Pfam" id="PF01215">
    <property type="entry name" value="COX5B"/>
    <property type="match status" value="1"/>
</dbReference>
<evidence type="ECO:0000256" key="9">
    <source>
        <dbReference type="ARBA" id="ARBA00023136"/>
    </source>
</evidence>
<evidence type="ECO:0000259" key="14">
    <source>
        <dbReference type="PROSITE" id="PS50090"/>
    </source>
</evidence>
<keyword evidence="18" id="KW-1185">Reference proteome</keyword>